<dbReference type="Proteomes" id="UP000324091">
    <property type="component" value="Chromosome 10"/>
</dbReference>
<dbReference type="EMBL" id="RHFK02000002">
    <property type="protein sequence ID" value="TWW80168.1"/>
    <property type="molecule type" value="Genomic_DNA"/>
</dbReference>
<gene>
    <name evidence="1" type="ORF">D4764_10G0011980</name>
</gene>
<dbReference type="AlphaFoldDB" id="A0A5C6PN58"/>
<dbReference type="Gene3D" id="3.60.10.10">
    <property type="entry name" value="Endonuclease/exonuclease/phosphatase"/>
    <property type="match status" value="1"/>
</dbReference>
<evidence type="ECO:0008006" key="3">
    <source>
        <dbReference type="Google" id="ProtNLM"/>
    </source>
</evidence>
<evidence type="ECO:0000313" key="1">
    <source>
        <dbReference type="EMBL" id="TWW80168.1"/>
    </source>
</evidence>
<sequence length="200" mass="22836">MRVTWDMWDLERRDLPDQNQSGVQLLDFCASRSLAITNTMFEHKVVHRCSWHHDGLGRRSMIDFIVVSADKDTRVNRGAEQSTDHYLVVSWIRWGREATARTWQAQTLSVQGESVELGGQKISSLLFADDVVLLAPLSRDLQQMLEEVLPQVEEFKYLGILFTSEGRMEREIDRRIGAASAVMRALNRSVMVKKDGSALD</sequence>
<comment type="caution">
    <text evidence="1">The sequence shown here is derived from an EMBL/GenBank/DDBJ whole genome shotgun (WGS) entry which is preliminary data.</text>
</comment>
<name>A0A5C6PN58_9TELE</name>
<reference evidence="1 2" key="1">
    <citation type="submission" date="2019-04" db="EMBL/GenBank/DDBJ databases">
        <title>Chromosome genome assembly for Takifugu flavidus.</title>
        <authorList>
            <person name="Xiao S."/>
        </authorList>
    </citation>
    <scope>NUCLEOTIDE SEQUENCE [LARGE SCALE GENOMIC DNA]</scope>
    <source>
        <strain evidence="1">HTHZ2018</strain>
        <tissue evidence="1">Muscle</tissue>
    </source>
</reference>
<dbReference type="PANTHER" id="PTHR47027:SF30">
    <property type="entry name" value="THAP-TYPE DOMAIN-CONTAINING PROTEIN"/>
    <property type="match status" value="1"/>
</dbReference>
<dbReference type="PANTHER" id="PTHR47027">
    <property type="entry name" value="REVERSE TRANSCRIPTASE DOMAIN-CONTAINING PROTEIN"/>
    <property type="match status" value="1"/>
</dbReference>
<accession>A0A5C6PN58</accession>
<organism evidence="1 2">
    <name type="scientific">Takifugu flavidus</name>
    <name type="common">sansaifugu</name>
    <dbReference type="NCBI Taxonomy" id="433684"/>
    <lineage>
        <taxon>Eukaryota</taxon>
        <taxon>Metazoa</taxon>
        <taxon>Chordata</taxon>
        <taxon>Craniata</taxon>
        <taxon>Vertebrata</taxon>
        <taxon>Euteleostomi</taxon>
        <taxon>Actinopterygii</taxon>
        <taxon>Neopterygii</taxon>
        <taxon>Teleostei</taxon>
        <taxon>Neoteleostei</taxon>
        <taxon>Acanthomorphata</taxon>
        <taxon>Eupercaria</taxon>
        <taxon>Tetraodontiformes</taxon>
        <taxon>Tetradontoidea</taxon>
        <taxon>Tetraodontidae</taxon>
        <taxon>Takifugu</taxon>
    </lineage>
</organism>
<dbReference type="InterPro" id="IPR036691">
    <property type="entry name" value="Endo/exonu/phosph_ase_sf"/>
</dbReference>
<protein>
    <recommendedName>
        <fullName evidence="3">Reverse transcriptase domain-containing protein</fullName>
    </recommendedName>
</protein>
<keyword evidence="2" id="KW-1185">Reference proteome</keyword>
<proteinExistence type="predicted"/>
<evidence type="ECO:0000313" key="2">
    <source>
        <dbReference type="Proteomes" id="UP000324091"/>
    </source>
</evidence>